<organism evidence="2 3">
    <name type="scientific">Spirosoma aureum</name>
    <dbReference type="NCBI Taxonomy" id="2692134"/>
    <lineage>
        <taxon>Bacteria</taxon>
        <taxon>Pseudomonadati</taxon>
        <taxon>Bacteroidota</taxon>
        <taxon>Cytophagia</taxon>
        <taxon>Cytophagales</taxon>
        <taxon>Cytophagaceae</taxon>
        <taxon>Spirosoma</taxon>
    </lineage>
</organism>
<sequence length="357" mass="39397">MEFLPDYSEYSKRVYSIQPAISEVKPPLKFLGNVLVSSQLHDIQNIDHQSFFWLKGNYIPEIDIAHGQKPKITAPKPPFTPEVYHIASECNPYRCYYTSGYYWNNNNEWVIKGYTEYQSTSCRGTTYYNGESYSLQEEEYDASMCGAGSPPDGNPNTPGGGPTGGGPSEFPNPNFNINSLPSCSQNIVRQILNSSVVGDYIIGALKSWSQANNIQITFLWEDLQDSAVDADTRMNSQTNNSWVITLNSGALANASRDYIAATIIHEAMHVILGSGQNTSDHNQMANNYIQTMANSLLYAGFIMNQNELTALSWGGLSDTTAWATMIANDQANNTGVTGSIAYINSQYKNGLQGQICN</sequence>
<evidence type="ECO:0000313" key="3">
    <source>
        <dbReference type="Proteomes" id="UP000501802"/>
    </source>
</evidence>
<proteinExistence type="predicted"/>
<dbReference type="AlphaFoldDB" id="A0A6G9ATH2"/>
<accession>A0A6G9ATH2</accession>
<gene>
    <name evidence="2" type="ORF">G8759_25730</name>
</gene>
<keyword evidence="3" id="KW-1185">Reference proteome</keyword>
<dbReference type="Proteomes" id="UP000501802">
    <property type="component" value="Chromosome"/>
</dbReference>
<evidence type="ECO:0000256" key="1">
    <source>
        <dbReference type="SAM" id="MobiDB-lite"/>
    </source>
</evidence>
<dbReference type="KEGG" id="spib:G8759_25730"/>
<name>A0A6G9ATH2_9BACT</name>
<dbReference type="EMBL" id="CP050063">
    <property type="protein sequence ID" value="QIP15787.1"/>
    <property type="molecule type" value="Genomic_DNA"/>
</dbReference>
<protein>
    <submittedName>
        <fullName evidence="2">Uncharacterized protein</fullName>
    </submittedName>
</protein>
<feature type="region of interest" description="Disordered" evidence="1">
    <location>
        <begin position="143"/>
        <end position="172"/>
    </location>
</feature>
<reference evidence="2 3" key="1">
    <citation type="submission" date="2020-03" db="EMBL/GenBank/DDBJ databases">
        <authorList>
            <person name="Kim M.K."/>
        </authorList>
    </citation>
    <scope>NUCLEOTIDE SEQUENCE [LARGE SCALE GENOMIC DNA]</scope>
    <source>
        <strain evidence="2 3">BT328</strain>
    </source>
</reference>
<feature type="compositionally biased region" description="Gly residues" evidence="1">
    <location>
        <begin position="158"/>
        <end position="167"/>
    </location>
</feature>
<evidence type="ECO:0000313" key="2">
    <source>
        <dbReference type="EMBL" id="QIP15787.1"/>
    </source>
</evidence>
<feature type="compositionally biased region" description="Low complexity" evidence="1">
    <location>
        <begin position="148"/>
        <end position="157"/>
    </location>
</feature>
<dbReference type="RefSeq" id="WP_167214726.1">
    <property type="nucleotide sequence ID" value="NZ_CP050063.1"/>
</dbReference>